<sequence>MRVSLKIDGDASGAVQAATDTSHAVVDLDKAVAAVSKKIVDSFEKASGAAGKAIQGIGEAAGVANDNAIDKISGVTQKVAQLTAGVFGAESAFGKLTAGTASVISGFGAVVRAATPIALISGIVGLVTSAMSTLHSIMSTGAQTSQRDLDEQARLIGVVRDAYRDASRAAGEFFEQSKAVTQLQLSQSTIALRSDLQRQVASAVGGFFENYAIAGLSKLGSPFADDSELRNIETLKSSVAALNAAIASGSTDVRKYVDEIAEIGNAAAATNPKLAKAASDIVKAFSSATADQNRIAQNEAALAQLNGTATETQKRLLGISTATREAGENFDRYLKSVDRRSAAMEAEATALGGSTGAMEKFRTQVVLTESAHQAGAGVAEKYAAAIAKISARAGEASQKLAVARIESAATFQLQQLGRNSIDQSVAGQLDGAFGDQLDMNGSTAQLVRFTERMKELKATTLELTQGIFRDFRNEIANGATAWEAFGRAGSNAVQRVADKIADKALDSLVSNMFGSFLGGGTSGGAGGLIGRLFMAAGGGTFGPGWGVVGEEGPELIRVFNGGVTVYPNDVSKPYLPGFAQGGTLSPLGNVTRLPRGGQDNSPAMASPMAISVNVAGARGNQEIHDMVAAGVASGIRQFAGSRQFDVQTQASIRKALARGNGNLARGAGVG</sequence>
<organism evidence="1 2">
    <name type="scientific">Nitrobacter winogradskyi</name>
    <name type="common">Nitrobacter agilis</name>
    <dbReference type="NCBI Taxonomy" id="913"/>
    <lineage>
        <taxon>Bacteria</taxon>
        <taxon>Pseudomonadati</taxon>
        <taxon>Pseudomonadota</taxon>
        <taxon>Alphaproteobacteria</taxon>
        <taxon>Hyphomicrobiales</taxon>
        <taxon>Nitrobacteraceae</taxon>
        <taxon>Nitrobacter</taxon>
    </lineage>
</organism>
<evidence type="ECO:0008006" key="3">
    <source>
        <dbReference type="Google" id="ProtNLM"/>
    </source>
</evidence>
<dbReference type="AlphaFoldDB" id="A0A4Y3WAL3"/>
<comment type="caution">
    <text evidence="1">The sequence shown here is derived from an EMBL/GenBank/DDBJ whole genome shotgun (WGS) entry which is preliminary data.</text>
</comment>
<reference evidence="1 2" key="1">
    <citation type="submission" date="2019-06" db="EMBL/GenBank/DDBJ databases">
        <title>Whole genome shotgun sequence of Nitrobacter winogradskyi NBRC 14297.</title>
        <authorList>
            <person name="Hosoyama A."/>
            <person name="Uohara A."/>
            <person name="Ohji S."/>
            <person name="Ichikawa N."/>
        </authorList>
    </citation>
    <scope>NUCLEOTIDE SEQUENCE [LARGE SCALE GENOMIC DNA]</scope>
    <source>
        <strain evidence="1 2">NBRC 14297</strain>
    </source>
</reference>
<evidence type="ECO:0000313" key="1">
    <source>
        <dbReference type="EMBL" id="GEC14296.1"/>
    </source>
</evidence>
<accession>A0A4Y3WAL3</accession>
<evidence type="ECO:0000313" key="2">
    <source>
        <dbReference type="Proteomes" id="UP000318825"/>
    </source>
</evidence>
<protein>
    <recommendedName>
        <fullName evidence="3">Bacteriophage tail tape measure C-terminal domain-containing protein</fullName>
    </recommendedName>
</protein>
<gene>
    <name evidence="1" type="ORF">NWI01_01880</name>
</gene>
<dbReference type="EMBL" id="BJNF01000002">
    <property type="protein sequence ID" value="GEC14296.1"/>
    <property type="molecule type" value="Genomic_DNA"/>
</dbReference>
<dbReference type="Proteomes" id="UP000318825">
    <property type="component" value="Unassembled WGS sequence"/>
</dbReference>
<proteinExistence type="predicted"/>
<dbReference type="OrthoDB" id="8264407at2"/>
<name>A0A4Y3WAL3_NITWI</name>
<dbReference type="RefSeq" id="WP_141381865.1">
    <property type="nucleotide sequence ID" value="NZ_BJNF01000002.1"/>
</dbReference>